<name>A0A6A6IPR7_9PLEO</name>
<feature type="non-terminal residue" evidence="2">
    <location>
        <position position="1"/>
    </location>
</feature>
<feature type="non-terminal residue" evidence="2">
    <location>
        <position position="290"/>
    </location>
</feature>
<dbReference type="PANTHER" id="PTHR33112:SF16">
    <property type="entry name" value="HETEROKARYON INCOMPATIBILITY DOMAIN-CONTAINING PROTEIN"/>
    <property type="match status" value="1"/>
</dbReference>
<sequence length="290" mass="32825">HVSLSYCWGSTGQHIRWITTRERLPEFEKVIPHEVLPKTIADAVKVVREIGIRYLWVDSLCIVQDDPDDWAYEAYRMAQVYNSSLFTVISGSDSAMGGLFLPREQLKVSAADILLQSNPEAGEHVATLYPSVQDIGTAHHGGPTTRRAWCYQEELLSPRRLYFTNRQFVWECLCSSHDETGSRSPGDTRSTKYCPPPYDADVLLRNTRVVGEWHSVIEEYTSRQLTYHSDVFAALAGVAASLKARYRCKYLAGMWEDDMLNGLLWQRAGTSLGRSAELNTPSWSWLSVQG</sequence>
<dbReference type="PANTHER" id="PTHR33112">
    <property type="entry name" value="DOMAIN PROTEIN, PUTATIVE-RELATED"/>
    <property type="match status" value="1"/>
</dbReference>
<gene>
    <name evidence="2" type="ORF">BU26DRAFT_382676</name>
</gene>
<proteinExistence type="predicted"/>
<reference evidence="2" key="1">
    <citation type="journal article" date="2020" name="Stud. Mycol.">
        <title>101 Dothideomycetes genomes: a test case for predicting lifestyles and emergence of pathogens.</title>
        <authorList>
            <person name="Haridas S."/>
            <person name="Albert R."/>
            <person name="Binder M."/>
            <person name="Bloem J."/>
            <person name="Labutti K."/>
            <person name="Salamov A."/>
            <person name="Andreopoulos B."/>
            <person name="Baker S."/>
            <person name="Barry K."/>
            <person name="Bills G."/>
            <person name="Bluhm B."/>
            <person name="Cannon C."/>
            <person name="Castanera R."/>
            <person name="Culley D."/>
            <person name="Daum C."/>
            <person name="Ezra D."/>
            <person name="Gonzalez J."/>
            <person name="Henrissat B."/>
            <person name="Kuo A."/>
            <person name="Liang C."/>
            <person name="Lipzen A."/>
            <person name="Lutzoni F."/>
            <person name="Magnuson J."/>
            <person name="Mondo S."/>
            <person name="Nolan M."/>
            <person name="Ohm R."/>
            <person name="Pangilinan J."/>
            <person name="Park H.-J."/>
            <person name="Ramirez L."/>
            <person name="Alfaro M."/>
            <person name="Sun H."/>
            <person name="Tritt A."/>
            <person name="Yoshinaga Y."/>
            <person name="Zwiers L.-H."/>
            <person name="Turgeon B."/>
            <person name="Goodwin S."/>
            <person name="Spatafora J."/>
            <person name="Crous P."/>
            <person name="Grigoriev I."/>
        </authorList>
    </citation>
    <scope>NUCLEOTIDE SEQUENCE</scope>
    <source>
        <strain evidence="2">CBS 122368</strain>
    </source>
</reference>
<evidence type="ECO:0000259" key="1">
    <source>
        <dbReference type="Pfam" id="PF06985"/>
    </source>
</evidence>
<evidence type="ECO:0000313" key="2">
    <source>
        <dbReference type="EMBL" id="KAF2251580.1"/>
    </source>
</evidence>
<organism evidence="2 3">
    <name type="scientific">Trematosphaeria pertusa</name>
    <dbReference type="NCBI Taxonomy" id="390896"/>
    <lineage>
        <taxon>Eukaryota</taxon>
        <taxon>Fungi</taxon>
        <taxon>Dikarya</taxon>
        <taxon>Ascomycota</taxon>
        <taxon>Pezizomycotina</taxon>
        <taxon>Dothideomycetes</taxon>
        <taxon>Pleosporomycetidae</taxon>
        <taxon>Pleosporales</taxon>
        <taxon>Massarineae</taxon>
        <taxon>Trematosphaeriaceae</taxon>
        <taxon>Trematosphaeria</taxon>
    </lineage>
</organism>
<dbReference type="EMBL" id="ML987193">
    <property type="protein sequence ID" value="KAF2251580.1"/>
    <property type="molecule type" value="Genomic_DNA"/>
</dbReference>
<dbReference type="GeneID" id="54575922"/>
<dbReference type="AlphaFoldDB" id="A0A6A6IPR7"/>
<feature type="domain" description="Heterokaryon incompatibility" evidence="1">
    <location>
        <begin position="2"/>
        <end position="153"/>
    </location>
</feature>
<dbReference type="Proteomes" id="UP000800094">
    <property type="component" value="Unassembled WGS sequence"/>
</dbReference>
<protein>
    <submittedName>
        <fullName evidence="2">HET-domain-containing protein</fullName>
    </submittedName>
</protein>
<dbReference type="OrthoDB" id="5362512at2759"/>
<keyword evidence="3" id="KW-1185">Reference proteome</keyword>
<evidence type="ECO:0000313" key="3">
    <source>
        <dbReference type="Proteomes" id="UP000800094"/>
    </source>
</evidence>
<dbReference type="InterPro" id="IPR010730">
    <property type="entry name" value="HET"/>
</dbReference>
<accession>A0A6A6IPR7</accession>
<dbReference type="RefSeq" id="XP_033686584.1">
    <property type="nucleotide sequence ID" value="XM_033822592.1"/>
</dbReference>
<dbReference type="Pfam" id="PF06985">
    <property type="entry name" value="HET"/>
    <property type="match status" value="1"/>
</dbReference>